<proteinExistence type="predicted"/>
<organism evidence="2 3">
    <name type="scientific">Jatropha curcas</name>
    <name type="common">Barbados nut</name>
    <dbReference type="NCBI Taxonomy" id="180498"/>
    <lineage>
        <taxon>Eukaryota</taxon>
        <taxon>Viridiplantae</taxon>
        <taxon>Streptophyta</taxon>
        <taxon>Embryophyta</taxon>
        <taxon>Tracheophyta</taxon>
        <taxon>Spermatophyta</taxon>
        <taxon>Magnoliopsida</taxon>
        <taxon>eudicotyledons</taxon>
        <taxon>Gunneridae</taxon>
        <taxon>Pentapetalae</taxon>
        <taxon>rosids</taxon>
        <taxon>fabids</taxon>
        <taxon>Malpighiales</taxon>
        <taxon>Euphorbiaceae</taxon>
        <taxon>Crotonoideae</taxon>
        <taxon>Jatropheae</taxon>
        <taxon>Jatropha</taxon>
    </lineage>
</organism>
<keyword evidence="3" id="KW-1185">Reference proteome</keyword>
<dbReference type="SUPFAM" id="SSF56176">
    <property type="entry name" value="FAD-binding/transporter-associated domain-like"/>
    <property type="match status" value="1"/>
</dbReference>
<dbReference type="Gene3D" id="3.40.462.20">
    <property type="match status" value="1"/>
</dbReference>
<gene>
    <name evidence="2" type="ORF">JCGZ_11142</name>
</gene>
<dbReference type="Gene3D" id="3.30.465.10">
    <property type="match status" value="1"/>
</dbReference>
<evidence type="ECO:0000259" key="1">
    <source>
        <dbReference type="PROSITE" id="PS51387"/>
    </source>
</evidence>
<dbReference type="InterPro" id="IPR036318">
    <property type="entry name" value="FAD-bd_PCMH-like_sf"/>
</dbReference>
<dbReference type="InterPro" id="IPR016169">
    <property type="entry name" value="FAD-bd_PCMH_sub2"/>
</dbReference>
<evidence type="ECO:0000313" key="3">
    <source>
        <dbReference type="Proteomes" id="UP000027138"/>
    </source>
</evidence>
<dbReference type="InterPro" id="IPR016166">
    <property type="entry name" value="FAD-bd_PCMH"/>
</dbReference>
<dbReference type="PROSITE" id="PS51387">
    <property type="entry name" value="FAD_PCMH"/>
    <property type="match status" value="1"/>
</dbReference>
<dbReference type="AlphaFoldDB" id="A0A067KS19"/>
<protein>
    <recommendedName>
        <fullName evidence="1">FAD-binding PCMH-type domain-containing protein</fullName>
    </recommendedName>
</protein>
<dbReference type="Pfam" id="PF01565">
    <property type="entry name" value="FAD_binding_4"/>
    <property type="match status" value="1"/>
</dbReference>
<dbReference type="PANTHER" id="PTHR32448">
    <property type="entry name" value="OS08G0158400 PROTEIN"/>
    <property type="match status" value="1"/>
</dbReference>
<dbReference type="OrthoDB" id="407275at2759"/>
<evidence type="ECO:0000313" key="2">
    <source>
        <dbReference type="EMBL" id="KDP34619.1"/>
    </source>
</evidence>
<dbReference type="InterPro" id="IPR006094">
    <property type="entry name" value="Oxid_FAD_bind_N"/>
</dbReference>
<name>A0A067KS19_JATCU</name>
<dbReference type="GO" id="GO:0071949">
    <property type="term" value="F:FAD binding"/>
    <property type="evidence" value="ECO:0007669"/>
    <property type="project" value="InterPro"/>
</dbReference>
<reference evidence="2 3" key="1">
    <citation type="journal article" date="2014" name="PLoS ONE">
        <title>Global Analysis of Gene Expression Profiles in Physic Nut (Jatropha curcas L.) Seedlings Exposed to Salt Stress.</title>
        <authorList>
            <person name="Zhang L."/>
            <person name="Zhang C."/>
            <person name="Wu P."/>
            <person name="Chen Y."/>
            <person name="Li M."/>
            <person name="Jiang H."/>
            <person name="Wu G."/>
        </authorList>
    </citation>
    <scope>NUCLEOTIDE SEQUENCE [LARGE SCALE GENOMIC DNA]</scope>
    <source>
        <strain evidence="3">cv. GZQX0401</strain>
        <tissue evidence="2">Young leaves</tissue>
    </source>
</reference>
<accession>A0A067KS19</accession>
<sequence length="318" mass="35663">MLALRFVDVNIHDNSAWVQTGATLGELYYRIAEKSQTHGFPAGLYNSVGVGGHISGGGYGGMLRKYGLATDNVIDAHIIDVHGRLLDRQAMGKDLFWAIGGGARGNFGIIVSWKLKLVQVPSTATVFIVTKTLEQNGTKVLQRWTEVVDKLDEVLFIRVLISPANIGNSTIRTVSTAYEVFFLGNLNKLLKVMENSFPELGLTRNDRTAMSWLKSVFYTTGFSNLTNTTPEVLLQGKYLFKSYYKEKSDFVKEPIPEVGFECLWKIFLEEETPLMIWNAFEGKMSEISESEIPFPHRKGTLFLLHLLDYFNNLSGPCD</sequence>
<dbReference type="Proteomes" id="UP000027138">
    <property type="component" value="Unassembled WGS sequence"/>
</dbReference>
<dbReference type="EMBL" id="KK914518">
    <property type="protein sequence ID" value="KDP34619.1"/>
    <property type="molecule type" value="Genomic_DNA"/>
</dbReference>
<dbReference type="STRING" id="180498.A0A067KS19"/>
<feature type="domain" description="FAD-binding PCMH-type" evidence="1">
    <location>
        <begin position="1"/>
        <end position="120"/>
    </location>
</feature>